<reference evidence="4 5" key="1">
    <citation type="journal article" date="2013" name="Genome Announc.">
        <title>Complete Genome Sequence of Burkholderia sp. Strain RPE64, Bacterial Symbiont of the Bean Bug Riptortus pedestris.</title>
        <authorList>
            <person name="Shibata T.F."/>
            <person name="Maeda T."/>
            <person name="Nikoh N."/>
            <person name="Yamaguchi K."/>
            <person name="Oshima K."/>
            <person name="Hattori M."/>
            <person name="Nishiyama T."/>
            <person name="Hasebe M."/>
            <person name="Fukatsu T."/>
            <person name="Kikuchi Y."/>
            <person name="Shigenobu S."/>
        </authorList>
    </citation>
    <scope>NUCLEOTIDE SEQUENCE [LARGE SCALE GENOMIC DNA]</scope>
    <source>
        <plasmid evidence="4 5">p1</plasmid>
    </source>
</reference>
<dbReference type="AlphaFoldDB" id="R4WRY7"/>
<protein>
    <submittedName>
        <fullName evidence="4">Putative transcriptional regulator</fullName>
    </submittedName>
</protein>
<evidence type="ECO:0000313" key="4">
    <source>
        <dbReference type="EMBL" id="BAN27329.1"/>
    </source>
</evidence>
<organism evidence="4 5">
    <name type="scientific">Caballeronia insecticola</name>
    <dbReference type="NCBI Taxonomy" id="758793"/>
    <lineage>
        <taxon>Bacteria</taxon>
        <taxon>Pseudomonadati</taxon>
        <taxon>Pseudomonadota</taxon>
        <taxon>Betaproteobacteria</taxon>
        <taxon>Burkholderiales</taxon>
        <taxon>Burkholderiaceae</taxon>
        <taxon>Caballeronia</taxon>
    </lineage>
</organism>
<geneLocation type="plasmid" evidence="4 5">
    <name>p1</name>
</geneLocation>
<evidence type="ECO:0000313" key="5">
    <source>
        <dbReference type="Proteomes" id="UP000013966"/>
    </source>
</evidence>
<keyword evidence="4" id="KW-0614">Plasmid</keyword>
<dbReference type="InterPro" id="IPR041583">
    <property type="entry name" value="TetR_C_31"/>
</dbReference>
<keyword evidence="1 2" id="KW-0238">DNA-binding</keyword>
<dbReference type="SUPFAM" id="SSF46689">
    <property type="entry name" value="Homeodomain-like"/>
    <property type="match status" value="1"/>
</dbReference>
<keyword evidence="5" id="KW-1185">Reference proteome</keyword>
<feature type="domain" description="HTH tetR-type" evidence="3">
    <location>
        <begin position="22"/>
        <end position="82"/>
    </location>
</feature>
<dbReference type="Pfam" id="PF00440">
    <property type="entry name" value="TetR_N"/>
    <property type="match status" value="1"/>
</dbReference>
<dbReference type="EMBL" id="AP013061">
    <property type="protein sequence ID" value="BAN27329.1"/>
    <property type="molecule type" value="Genomic_DNA"/>
</dbReference>
<gene>
    <name evidence="4" type="ORF">BRPE64_DCDS03930</name>
</gene>
<dbReference type="HOGENOM" id="CLU_069356_15_7_4"/>
<name>R4WRY7_9BURK</name>
<dbReference type="Proteomes" id="UP000013966">
    <property type="component" value="Plasmid p1"/>
</dbReference>
<dbReference type="PATRIC" id="fig|758793.3.peg.5540"/>
<proteinExistence type="predicted"/>
<dbReference type="InterPro" id="IPR009057">
    <property type="entry name" value="Homeodomain-like_sf"/>
</dbReference>
<accession>R4WRY7</accession>
<evidence type="ECO:0000256" key="1">
    <source>
        <dbReference type="ARBA" id="ARBA00023125"/>
    </source>
</evidence>
<sequence>MTPRCLRAKVWYINQTAEHAVQDRRQIILEAALATLREEGYLGFTQPRVAARAGVRQSHLTYYFPTRLALIEAVARTAIEGQLAAVDAFAGESSPKVTAASIASVAMRHENTRVLMALAQAADEEPSIRSLFRELAEGVAVRITRMLEAMGLVVTKEHVSMVHSLVVGLAVIELAVGRTDAKRRATVAIETLFSLFPTEDSKEPTRRAKS</sequence>
<dbReference type="Pfam" id="PF17940">
    <property type="entry name" value="TetR_C_31"/>
    <property type="match status" value="1"/>
</dbReference>
<evidence type="ECO:0000259" key="3">
    <source>
        <dbReference type="PROSITE" id="PS50977"/>
    </source>
</evidence>
<reference evidence="4 5" key="2">
    <citation type="journal article" date="2018" name="Int. J. Syst. Evol. Microbiol.">
        <title>Burkholderia insecticola sp. nov., a gut symbiotic bacterium of the bean bug Riptortus pedestris.</title>
        <authorList>
            <person name="Takeshita K."/>
            <person name="Tamaki H."/>
            <person name="Ohbayashi T."/>
            <person name="Meng X.-Y."/>
            <person name="Sone T."/>
            <person name="Mitani Y."/>
            <person name="Peeters C."/>
            <person name="Kikuchi Y."/>
            <person name="Vandamme P."/>
        </authorList>
    </citation>
    <scope>NUCLEOTIDE SEQUENCE [LARGE SCALE GENOMIC DNA]</scope>
    <source>
        <strain evidence="4">RPE64</strain>
        <plasmid evidence="4 5">p1</plasmid>
    </source>
</reference>
<dbReference type="GO" id="GO:0003677">
    <property type="term" value="F:DNA binding"/>
    <property type="evidence" value="ECO:0007669"/>
    <property type="project" value="UniProtKB-UniRule"/>
</dbReference>
<feature type="DNA-binding region" description="H-T-H motif" evidence="2">
    <location>
        <begin position="45"/>
        <end position="64"/>
    </location>
</feature>
<dbReference type="PROSITE" id="PS50977">
    <property type="entry name" value="HTH_TETR_2"/>
    <property type="match status" value="1"/>
</dbReference>
<dbReference type="Gene3D" id="1.10.357.10">
    <property type="entry name" value="Tetracycline Repressor, domain 2"/>
    <property type="match status" value="1"/>
</dbReference>
<evidence type="ECO:0000256" key="2">
    <source>
        <dbReference type="PROSITE-ProRule" id="PRU00335"/>
    </source>
</evidence>
<dbReference type="InterPro" id="IPR001647">
    <property type="entry name" value="HTH_TetR"/>
</dbReference>
<dbReference type="KEGG" id="buo:BRPE64_DCDS03930"/>
<dbReference type="PRINTS" id="PR00455">
    <property type="entry name" value="HTHTETR"/>
</dbReference>